<dbReference type="eggNOG" id="COG1502">
    <property type="taxonomic scope" value="Bacteria"/>
</dbReference>
<dbReference type="SUPFAM" id="SSF56024">
    <property type="entry name" value="Phospholipase D/nuclease"/>
    <property type="match status" value="2"/>
</dbReference>
<dbReference type="GO" id="GO:0032049">
    <property type="term" value="P:cardiolipin biosynthetic process"/>
    <property type="evidence" value="ECO:0007669"/>
    <property type="project" value="UniProtKB-ARBA"/>
</dbReference>
<organism evidence="5 6">
    <name type="scientific">Eshraghiella crossota DSM 2876</name>
    <dbReference type="NCBI Taxonomy" id="511680"/>
    <lineage>
        <taxon>Bacteria</taxon>
        <taxon>Bacillati</taxon>
        <taxon>Bacillota</taxon>
        <taxon>Clostridia</taxon>
        <taxon>Lachnospirales</taxon>
        <taxon>Lachnospiraceae</taxon>
        <taxon>Eshraghiella</taxon>
    </lineage>
</organism>
<accession>D4RZF0</accession>
<feature type="transmembrane region" description="Helical" evidence="3">
    <location>
        <begin position="96"/>
        <end position="115"/>
    </location>
</feature>
<keyword evidence="6" id="KW-1185">Reference proteome</keyword>
<keyword evidence="1 2" id="KW-0808">Transferase</keyword>
<evidence type="ECO:0000256" key="1">
    <source>
        <dbReference type="ARBA" id="ARBA00022679"/>
    </source>
</evidence>
<keyword evidence="3" id="KW-1133">Transmembrane helix</keyword>
<dbReference type="InterPro" id="IPR043130">
    <property type="entry name" value="CDP-OH_PTrfase_TM_dom"/>
</dbReference>
<dbReference type="PANTHER" id="PTHR21248:SF12">
    <property type="entry name" value="CARDIOLIPIN SYNTHASE C"/>
    <property type="match status" value="1"/>
</dbReference>
<dbReference type="GO" id="GO:0030572">
    <property type="term" value="F:phosphatidyltransferase activity"/>
    <property type="evidence" value="ECO:0007669"/>
    <property type="project" value="UniProtKB-ARBA"/>
</dbReference>
<feature type="domain" description="PLD phosphodiesterase" evidence="4">
    <location>
        <begin position="561"/>
        <end position="588"/>
    </location>
</feature>
<dbReference type="Gene3D" id="3.30.870.10">
    <property type="entry name" value="Endonuclease Chain A"/>
    <property type="match status" value="2"/>
</dbReference>
<evidence type="ECO:0000256" key="2">
    <source>
        <dbReference type="RuleBase" id="RU003750"/>
    </source>
</evidence>
<dbReference type="Pfam" id="PF13091">
    <property type="entry name" value="PLDc_2"/>
    <property type="match status" value="2"/>
</dbReference>
<dbReference type="Gene3D" id="1.20.120.1760">
    <property type="match status" value="1"/>
</dbReference>
<comment type="similarity">
    <text evidence="2">Belongs to the CDP-alcohol phosphatidyltransferase class-I family.</text>
</comment>
<evidence type="ECO:0000256" key="3">
    <source>
        <dbReference type="SAM" id="Phobius"/>
    </source>
</evidence>
<feature type="domain" description="PLD phosphodiesterase" evidence="4">
    <location>
        <begin position="343"/>
        <end position="370"/>
    </location>
</feature>
<feature type="transmembrane region" description="Helical" evidence="3">
    <location>
        <begin position="151"/>
        <end position="177"/>
    </location>
</feature>
<evidence type="ECO:0000313" key="6">
    <source>
        <dbReference type="Proteomes" id="UP000006238"/>
    </source>
</evidence>
<dbReference type="PANTHER" id="PTHR21248">
    <property type="entry name" value="CARDIOLIPIN SYNTHASE"/>
    <property type="match status" value="1"/>
</dbReference>
<name>D4RZF0_9FIRM</name>
<comment type="caution">
    <text evidence="5">The sequence shown here is derived from an EMBL/GenBank/DDBJ whole genome shotgun (WGS) entry which is preliminary data.</text>
</comment>
<gene>
    <name evidence="5" type="ORF">BUTYVIB_01216</name>
</gene>
<proteinExistence type="inferred from homology"/>
<dbReference type="PROSITE" id="PS50035">
    <property type="entry name" value="PLD"/>
    <property type="match status" value="2"/>
</dbReference>
<dbReference type="CDD" id="cd09113">
    <property type="entry name" value="PLDc_ymdC_like_2"/>
    <property type="match status" value="1"/>
</dbReference>
<dbReference type="EMBL" id="ABWN01000028">
    <property type="protein sequence ID" value="EFF68558.1"/>
    <property type="molecule type" value="Genomic_DNA"/>
</dbReference>
<dbReference type="GeneID" id="98919148"/>
<dbReference type="Pfam" id="PF01066">
    <property type="entry name" value="CDP-OH_P_transf"/>
    <property type="match status" value="1"/>
</dbReference>
<dbReference type="AlphaFoldDB" id="D4RZF0"/>
<dbReference type="InterPro" id="IPR000462">
    <property type="entry name" value="CDP-OH_P_trans"/>
</dbReference>
<dbReference type="RefSeq" id="WP_005602633.1">
    <property type="nucleotide sequence ID" value="NZ_GG663523.1"/>
</dbReference>
<dbReference type="STRING" id="45851.BHV86_04860"/>
<feature type="transmembrane region" description="Helical" evidence="3">
    <location>
        <begin position="21"/>
        <end position="46"/>
    </location>
</feature>
<reference evidence="5 6" key="1">
    <citation type="submission" date="2010-02" db="EMBL/GenBank/DDBJ databases">
        <authorList>
            <person name="Weinstock G."/>
            <person name="Sodergren E."/>
            <person name="Clifton S."/>
            <person name="Fulton L."/>
            <person name="Fulton B."/>
            <person name="Courtney L."/>
            <person name="Fronick C."/>
            <person name="Harrison M."/>
            <person name="Strong C."/>
            <person name="Farmer C."/>
            <person name="Delahaunty K."/>
            <person name="Markovic C."/>
            <person name="Hall O."/>
            <person name="Minx P."/>
            <person name="Tomlinson C."/>
            <person name="Mitreva M."/>
            <person name="Nelson J."/>
            <person name="Hou S."/>
            <person name="Wollam A."/>
            <person name="Pepin K.H."/>
            <person name="Johnson M."/>
            <person name="Bhonagiri V."/>
            <person name="Zhang X."/>
            <person name="Suruliraj S."/>
            <person name="Warren W."/>
            <person name="Chinwalla A."/>
            <person name="Mardis E.R."/>
            <person name="Wilson R.K."/>
        </authorList>
    </citation>
    <scope>NUCLEOTIDE SEQUENCE [LARGE SCALE GENOMIC DNA]</scope>
    <source>
        <strain evidence="5 6">DSM 2876</strain>
    </source>
</reference>
<dbReference type="PROSITE" id="PS00379">
    <property type="entry name" value="CDP_ALCOHOL_P_TRANSF"/>
    <property type="match status" value="1"/>
</dbReference>
<dbReference type="InterPro" id="IPR001736">
    <property type="entry name" value="PLipase_D/transphosphatidylase"/>
</dbReference>
<dbReference type="eggNOG" id="COG0558">
    <property type="taxonomic scope" value="Bacteria"/>
</dbReference>
<dbReference type="InterPro" id="IPR025202">
    <property type="entry name" value="PLD-like_dom"/>
</dbReference>
<feature type="transmembrane region" description="Helical" evidence="3">
    <location>
        <begin position="197"/>
        <end position="218"/>
    </location>
</feature>
<keyword evidence="3" id="KW-0472">Membrane</keyword>
<keyword evidence="3" id="KW-0812">Transmembrane</keyword>
<dbReference type="SMART" id="SM00155">
    <property type="entry name" value="PLDc"/>
    <property type="match status" value="2"/>
</dbReference>
<evidence type="ECO:0000313" key="5">
    <source>
        <dbReference type="EMBL" id="EFF68558.1"/>
    </source>
</evidence>
<dbReference type="Proteomes" id="UP000006238">
    <property type="component" value="Unassembled WGS sequence"/>
</dbReference>
<feature type="transmembrane region" description="Helical" evidence="3">
    <location>
        <begin position="127"/>
        <end position="145"/>
    </location>
</feature>
<dbReference type="HOGENOM" id="CLU_024860_0_0_9"/>
<protein>
    <submittedName>
        <fullName evidence="5">Putative CDP-diacylglycerol--glycerol-3-phosphate 3-phosphatidyltransferase</fullName>
    </submittedName>
</protein>
<sequence>MFKRYKGQFLTIPNILGYIRIFLMLIFVIVYFNAGNYHFAAVIFLISGLTDFLDGKIARHFHMETEFGEILDPVADKLTQGAVVLSLTFRFVMMRYLLMLILLKDVFMGITGFILYKRGKKMDGAQWYGKFNTTFMYFAILILLFSRSLTYFSSGLLIAGVFLVNMFCFISYVVFYIRMIRGVSNEKNKLSKKKTGIVFAVIVLIFLSFEVSSTLSVYSKQPDVSEDMLIDRSEFFGNGEAGESAKILVDNSDALFERVYMIKNAKTNISMSTFDFRADEAGQIMIGALMSAADRGVKVNLLVDGINSWIQMEWNPYFYALSCHENVTVKVYNKANPLVPWKSIARMHDKYLIADNSTYILGGRNTYNRFLGDYSTYQNYDWDVLVYSDTVQENSSVNKLIDYAEKIWHDRDCSIFHNSRYLKRWTCVKNASKDIYTAYNNYISDNDSKMASYDYKEDTIPVNKITILSNATNCGMKDPVIWANLTELVVNARERAKIHTPYIICNDVMYRSLEKMAVSDADIILMTNSAPNNDNPVGAAELESSMPDILATGIDLWEFSGKRAYHGKSIVIDDNISIIGSFNMDIRSTYLDTELMLVIDSEEINAQMSSYMEKYEKQSVNILSDGTKENPYNVTEVEYTSKRKARKTLIQKLFSWARCFF</sequence>
<evidence type="ECO:0000259" key="4">
    <source>
        <dbReference type="PROSITE" id="PS50035"/>
    </source>
</evidence>
<dbReference type="InterPro" id="IPR048254">
    <property type="entry name" value="CDP_ALCOHOL_P_TRANSF_CS"/>
</dbReference>
<dbReference type="GO" id="GO:0016020">
    <property type="term" value="C:membrane"/>
    <property type="evidence" value="ECO:0007669"/>
    <property type="project" value="InterPro"/>
</dbReference>